<evidence type="ECO:0000256" key="10">
    <source>
        <dbReference type="SAM" id="MobiDB-lite"/>
    </source>
</evidence>
<reference evidence="13" key="2">
    <citation type="submission" date="2020-09" db="EMBL/GenBank/DDBJ databases">
        <authorList>
            <person name="Sun Q."/>
            <person name="Zhou Y."/>
        </authorList>
    </citation>
    <scope>NUCLEOTIDE SEQUENCE</scope>
    <source>
        <strain evidence="13">CGMCC 1.15360</strain>
    </source>
</reference>
<dbReference type="Gene3D" id="3.40.30.10">
    <property type="entry name" value="Glutaredoxin"/>
    <property type="match status" value="1"/>
</dbReference>
<evidence type="ECO:0000256" key="4">
    <source>
        <dbReference type="ARBA" id="ARBA00022898"/>
    </source>
</evidence>
<evidence type="ECO:0000313" key="14">
    <source>
        <dbReference type="Proteomes" id="UP000612349"/>
    </source>
</evidence>
<dbReference type="SUPFAM" id="SSF53686">
    <property type="entry name" value="Tryptophan synthase beta subunit-like PLP-dependent enzymes"/>
    <property type="match status" value="1"/>
</dbReference>
<accession>A0A916Z0C4</accession>
<dbReference type="FunFam" id="3.40.50.1100:FF:000003">
    <property type="entry name" value="Cystathionine beta-synthase"/>
    <property type="match status" value="1"/>
</dbReference>
<dbReference type="CDD" id="cd02066">
    <property type="entry name" value="GRX_family"/>
    <property type="match status" value="1"/>
</dbReference>
<organism evidence="13 14">
    <name type="scientific">Croceicoccus mobilis</name>
    <dbReference type="NCBI Taxonomy" id="1703339"/>
    <lineage>
        <taxon>Bacteria</taxon>
        <taxon>Pseudomonadati</taxon>
        <taxon>Pseudomonadota</taxon>
        <taxon>Alphaproteobacteria</taxon>
        <taxon>Sphingomonadales</taxon>
        <taxon>Erythrobacteraceae</taxon>
        <taxon>Croceicoccus</taxon>
    </lineage>
</organism>
<dbReference type="PROSITE" id="PS51354">
    <property type="entry name" value="GLUTAREDOXIN_2"/>
    <property type="match status" value="1"/>
</dbReference>
<dbReference type="OrthoDB" id="9805733at2"/>
<dbReference type="AlphaFoldDB" id="A0A916Z0C4"/>
<comment type="similarity">
    <text evidence="2">Belongs to the cysteine synthase/cystathionine beta-synthase family.</text>
</comment>
<dbReference type="CDD" id="cd01561">
    <property type="entry name" value="CBS_like"/>
    <property type="match status" value="1"/>
</dbReference>
<comment type="caution">
    <text evidence="13">The sequence shown here is derived from an EMBL/GenBank/DDBJ whole genome shotgun (WGS) entry which is preliminary data.</text>
</comment>
<dbReference type="RefSeq" id="WP_066777766.1">
    <property type="nucleotide sequence ID" value="NZ_BMIP01000003.1"/>
</dbReference>
<dbReference type="GO" id="GO:0004124">
    <property type="term" value="F:cysteine synthase activity"/>
    <property type="evidence" value="ECO:0007669"/>
    <property type="project" value="UniProtKB-EC"/>
</dbReference>
<evidence type="ECO:0000256" key="9">
    <source>
        <dbReference type="PIRSR" id="PIRSR605856-51"/>
    </source>
</evidence>
<proteinExistence type="inferred from homology"/>
<dbReference type="InterPro" id="IPR036052">
    <property type="entry name" value="TrpB-like_PALP_sf"/>
</dbReference>
<gene>
    <name evidence="13" type="ORF">GCM10010990_19310</name>
</gene>
<evidence type="ECO:0000313" key="13">
    <source>
        <dbReference type="EMBL" id="GGD69939.1"/>
    </source>
</evidence>
<evidence type="ECO:0000256" key="1">
    <source>
        <dbReference type="ARBA" id="ARBA00001933"/>
    </source>
</evidence>
<dbReference type="EMBL" id="BMIP01000003">
    <property type="protein sequence ID" value="GGD69939.1"/>
    <property type="molecule type" value="Genomic_DNA"/>
</dbReference>
<dbReference type="InterPro" id="IPR036249">
    <property type="entry name" value="Thioredoxin-like_sf"/>
</dbReference>
<dbReference type="Pfam" id="PF00291">
    <property type="entry name" value="PALP"/>
    <property type="match status" value="1"/>
</dbReference>
<feature type="compositionally biased region" description="Low complexity" evidence="10">
    <location>
        <begin position="226"/>
        <end position="238"/>
    </location>
</feature>
<feature type="region of interest" description="Disordered" evidence="10">
    <location>
        <begin position="224"/>
        <end position="245"/>
    </location>
</feature>
<dbReference type="EC" id="2.5.1.47" evidence="3"/>
<evidence type="ECO:0000259" key="11">
    <source>
        <dbReference type="Pfam" id="PF00291"/>
    </source>
</evidence>
<evidence type="ECO:0000256" key="6">
    <source>
        <dbReference type="ARBA" id="ARBA00072081"/>
    </source>
</evidence>
<keyword evidence="14" id="KW-1185">Reference proteome</keyword>
<comment type="catalytic activity">
    <reaction evidence="5">
        <text>O-acetyl-L-serine + hydrogen sulfide = L-cysteine + acetate</text>
        <dbReference type="Rhea" id="RHEA:14829"/>
        <dbReference type="ChEBI" id="CHEBI:29919"/>
        <dbReference type="ChEBI" id="CHEBI:30089"/>
        <dbReference type="ChEBI" id="CHEBI:35235"/>
        <dbReference type="ChEBI" id="CHEBI:58340"/>
        <dbReference type="EC" id="2.5.1.47"/>
    </reaction>
</comment>
<evidence type="ECO:0000256" key="8">
    <source>
        <dbReference type="ARBA" id="ARBA00079153"/>
    </source>
</evidence>
<dbReference type="PANTHER" id="PTHR10314">
    <property type="entry name" value="CYSTATHIONINE BETA-SYNTHASE"/>
    <property type="match status" value="1"/>
</dbReference>
<evidence type="ECO:0000256" key="5">
    <source>
        <dbReference type="ARBA" id="ARBA00047931"/>
    </source>
</evidence>
<dbReference type="SUPFAM" id="SSF52833">
    <property type="entry name" value="Thioredoxin-like"/>
    <property type="match status" value="1"/>
</dbReference>
<protein>
    <recommendedName>
        <fullName evidence="6">Cysteine synthase B</fullName>
        <ecNumber evidence="3">2.5.1.47</ecNumber>
    </recommendedName>
    <alternativeName>
        <fullName evidence="7">O-acetylserine (thiol)-lyase B</fullName>
    </alternativeName>
    <alternativeName>
        <fullName evidence="8">O-acetylserine sulfhydrylase B</fullName>
    </alternativeName>
</protein>
<keyword evidence="4 9" id="KW-0663">Pyridoxal phosphate</keyword>
<evidence type="ECO:0000259" key="12">
    <source>
        <dbReference type="Pfam" id="PF00462"/>
    </source>
</evidence>
<dbReference type="InterPro" id="IPR001926">
    <property type="entry name" value="TrpB-like_PALP"/>
</dbReference>
<dbReference type="InterPro" id="IPR002109">
    <property type="entry name" value="Glutaredoxin"/>
</dbReference>
<evidence type="ECO:0000256" key="3">
    <source>
        <dbReference type="ARBA" id="ARBA00012681"/>
    </source>
</evidence>
<dbReference type="Proteomes" id="UP000612349">
    <property type="component" value="Unassembled WGS sequence"/>
</dbReference>
<dbReference type="Pfam" id="PF00462">
    <property type="entry name" value="Glutaredoxin"/>
    <property type="match status" value="1"/>
</dbReference>
<dbReference type="NCBIfam" id="TIGR01136">
    <property type="entry name" value="cysKM"/>
    <property type="match status" value="1"/>
</dbReference>
<evidence type="ECO:0000256" key="2">
    <source>
        <dbReference type="ARBA" id="ARBA00007103"/>
    </source>
</evidence>
<evidence type="ECO:0000256" key="7">
    <source>
        <dbReference type="ARBA" id="ARBA00078257"/>
    </source>
</evidence>
<feature type="domain" description="Glutaredoxin" evidence="12">
    <location>
        <begin position="385"/>
        <end position="451"/>
    </location>
</feature>
<reference evidence="13" key="1">
    <citation type="journal article" date="2014" name="Int. J. Syst. Evol. Microbiol.">
        <title>Complete genome sequence of Corynebacterium casei LMG S-19264T (=DSM 44701T), isolated from a smear-ripened cheese.</title>
        <authorList>
            <consortium name="US DOE Joint Genome Institute (JGI-PGF)"/>
            <person name="Walter F."/>
            <person name="Albersmeier A."/>
            <person name="Kalinowski J."/>
            <person name="Ruckert C."/>
        </authorList>
    </citation>
    <scope>NUCLEOTIDE SEQUENCE</scope>
    <source>
        <strain evidence="13">CGMCC 1.15360</strain>
    </source>
</reference>
<comment type="cofactor">
    <cofactor evidence="1 9">
        <name>pyridoxal 5'-phosphate</name>
        <dbReference type="ChEBI" id="CHEBI:597326"/>
    </cofactor>
</comment>
<dbReference type="InterPro" id="IPR005856">
    <property type="entry name" value="Cys_synth"/>
</dbReference>
<feature type="domain" description="Tryptophan synthase beta chain-like PALP" evidence="11">
    <location>
        <begin position="8"/>
        <end position="316"/>
    </location>
</feature>
<feature type="modified residue" description="N6-(pyridoxal phosphate)lysine" evidence="9">
    <location>
        <position position="47"/>
    </location>
</feature>
<dbReference type="Gene3D" id="3.40.50.1100">
    <property type="match status" value="2"/>
</dbReference>
<name>A0A916Z0C4_9SPHN</name>
<dbReference type="InterPro" id="IPR050214">
    <property type="entry name" value="Cys_Synth/Cystath_Beta-Synth"/>
</dbReference>
<dbReference type="GO" id="GO:0006535">
    <property type="term" value="P:cysteine biosynthetic process from serine"/>
    <property type="evidence" value="ECO:0007669"/>
    <property type="project" value="InterPro"/>
</dbReference>
<sequence length="497" mass="53075">MTRYNSILDTIGNTPAVRINNLGPKVRARGVELYVKIESANPMASVKDRLALGVIEAAERDGSLQPGQTVIEATSGNTGIGLAMVCAQKGYPLVIVMAESFSVERRRLMRFLGAKVVLTPAGVKGSGMIAKAQELADKHGWFLARQFENEANPDMHSRTTAREIIADFDGRGPDYFVTGFGTGGTLKGIARVLRAECPDTQIIAAEPENSPLMGSGILQQYDVDGRPAASHPSARPHPMQGWSPDFTPKMAHDVLQAGMIDRVIGVEGADALTCSRDLARKEGIFCGITSGATFAAALKVAENAPAGSRILAMLPDTGERYMSTVLFDGIEAGMDEDELAISTSTPMAQFGASAPAAPIKAPIVAADHPGARELARILLGTEEPVTMFGFEWCEFCWSARAMLDDCGVPYRTVNLDAADADKAAMAELRQALFARCKVPFVPQIFVGERLIGGCSELFAAYADGSLQAALATRGHVLGHNDNFDPAAYLPKWMQARA</sequence>